<dbReference type="InParanoid" id="G0NQQ7"/>
<keyword evidence="3" id="KW-1185">Reference proteome</keyword>
<sequence length="143" mass="17283">MAHCPTIDLRSKDLSEDNEKWAVRLLKSPEGSLKIYHELTDKKDDTDRAWGFYEEQKYCRYIPKGERVVEMSKISWWVEHGTFEMEMSYEGETEVIKKRKEQFNAFKKQIEEDQKKQQEESRECEAKRMEKYHKKKKCCCSIL</sequence>
<feature type="coiled-coil region" evidence="1">
    <location>
        <begin position="96"/>
        <end position="127"/>
    </location>
</feature>
<dbReference type="HOGENOM" id="CLU_2075207_0_0_1"/>
<gene>
    <name evidence="2" type="ORF">CAEBREN_24035</name>
</gene>
<dbReference type="Proteomes" id="UP000008068">
    <property type="component" value="Unassembled WGS sequence"/>
</dbReference>
<reference evidence="3" key="1">
    <citation type="submission" date="2011-07" db="EMBL/GenBank/DDBJ databases">
        <authorList>
            <consortium name="Caenorhabditis brenneri Sequencing and Analysis Consortium"/>
            <person name="Wilson R.K."/>
        </authorList>
    </citation>
    <scope>NUCLEOTIDE SEQUENCE [LARGE SCALE GENOMIC DNA]</scope>
    <source>
        <strain evidence="3">PB2801</strain>
    </source>
</reference>
<protein>
    <submittedName>
        <fullName evidence="2">Uncharacterized protein</fullName>
    </submittedName>
</protein>
<evidence type="ECO:0000313" key="3">
    <source>
        <dbReference type="Proteomes" id="UP000008068"/>
    </source>
</evidence>
<organism evidence="3">
    <name type="scientific">Caenorhabditis brenneri</name>
    <name type="common">Nematode worm</name>
    <dbReference type="NCBI Taxonomy" id="135651"/>
    <lineage>
        <taxon>Eukaryota</taxon>
        <taxon>Metazoa</taxon>
        <taxon>Ecdysozoa</taxon>
        <taxon>Nematoda</taxon>
        <taxon>Chromadorea</taxon>
        <taxon>Rhabditida</taxon>
        <taxon>Rhabditina</taxon>
        <taxon>Rhabditomorpha</taxon>
        <taxon>Rhabditoidea</taxon>
        <taxon>Rhabditidae</taxon>
        <taxon>Peloderinae</taxon>
        <taxon>Caenorhabditis</taxon>
    </lineage>
</organism>
<evidence type="ECO:0000256" key="1">
    <source>
        <dbReference type="SAM" id="Coils"/>
    </source>
</evidence>
<evidence type="ECO:0000313" key="2">
    <source>
        <dbReference type="EMBL" id="EGT35885.1"/>
    </source>
</evidence>
<dbReference type="AlphaFoldDB" id="G0NQQ7"/>
<name>G0NQQ7_CAEBE</name>
<accession>G0NQQ7</accession>
<dbReference type="EMBL" id="GL379927">
    <property type="protein sequence ID" value="EGT35885.1"/>
    <property type="molecule type" value="Genomic_DNA"/>
</dbReference>
<keyword evidence="1" id="KW-0175">Coiled coil</keyword>
<proteinExistence type="predicted"/>